<evidence type="ECO:0000313" key="5">
    <source>
        <dbReference type="Proteomes" id="UP000580856"/>
    </source>
</evidence>
<dbReference type="Proteomes" id="UP000580856">
    <property type="component" value="Unassembled WGS sequence"/>
</dbReference>
<proteinExistence type="predicted"/>
<protein>
    <submittedName>
        <fullName evidence="4">BMFP domain-containing protein YqiC</fullName>
    </submittedName>
</protein>
<gene>
    <name evidence="4" type="ORF">GGQ74_001114</name>
</gene>
<feature type="compositionally biased region" description="Low complexity" evidence="1">
    <location>
        <begin position="249"/>
        <end position="279"/>
    </location>
</feature>
<evidence type="ECO:0000259" key="3">
    <source>
        <dbReference type="Pfam" id="PF02169"/>
    </source>
</evidence>
<evidence type="ECO:0000256" key="2">
    <source>
        <dbReference type="SAM" id="SignalP"/>
    </source>
</evidence>
<feature type="region of interest" description="Disordered" evidence="1">
    <location>
        <begin position="203"/>
        <end position="224"/>
    </location>
</feature>
<organism evidence="4 5">
    <name type="scientific">Desulfobaculum xiamenense</name>
    <dbReference type="NCBI Taxonomy" id="995050"/>
    <lineage>
        <taxon>Bacteria</taxon>
        <taxon>Pseudomonadati</taxon>
        <taxon>Thermodesulfobacteriota</taxon>
        <taxon>Desulfovibrionia</taxon>
        <taxon>Desulfovibrionales</taxon>
        <taxon>Desulfovibrionaceae</taxon>
        <taxon>Desulfobaculum</taxon>
    </lineage>
</organism>
<keyword evidence="2" id="KW-0732">Signal</keyword>
<reference evidence="4 5" key="1">
    <citation type="submission" date="2020-03" db="EMBL/GenBank/DDBJ databases">
        <title>Genomic Encyclopedia of Type Strains, Phase IV (KMG-IV): sequencing the most valuable type-strain genomes for metagenomic binning, comparative biology and taxonomic classification.</title>
        <authorList>
            <person name="Goeker M."/>
        </authorList>
    </citation>
    <scope>NUCLEOTIDE SEQUENCE [LARGE SCALE GENOMIC DNA]</scope>
    <source>
        <strain evidence="4 5">DSM 24233</strain>
    </source>
</reference>
<feature type="region of interest" description="Disordered" evidence="1">
    <location>
        <begin position="239"/>
        <end position="292"/>
    </location>
</feature>
<evidence type="ECO:0000256" key="1">
    <source>
        <dbReference type="SAM" id="MobiDB-lite"/>
    </source>
</evidence>
<dbReference type="EMBL" id="JAATJA010000001">
    <property type="protein sequence ID" value="NJB67474.1"/>
    <property type="molecule type" value="Genomic_DNA"/>
</dbReference>
<comment type="caution">
    <text evidence="4">The sequence shown here is derived from an EMBL/GenBank/DDBJ whole genome shotgun (WGS) entry which is preliminary data.</text>
</comment>
<accession>A0A846QQI8</accession>
<dbReference type="RefSeq" id="WP_167940527.1">
    <property type="nucleotide sequence ID" value="NZ_JAATJA010000001.1"/>
</dbReference>
<feature type="signal peptide" evidence="2">
    <location>
        <begin position="1"/>
        <end position="25"/>
    </location>
</feature>
<feature type="chain" id="PRO_5033067361" evidence="2">
    <location>
        <begin position="26"/>
        <end position="405"/>
    </location>
</feature>
<feature type="domain" description="Lipoprotein LPP20-like" evidence="3">
    <location>
        <begin position="62"/>
        <end position="133"/>
    </location>
</feature>
<evidence type="ECO:0000313" key="4">
    <source>
        <dbReference type="EMBL" id="NJB67474.1"/>
    </source>
</evidence>
<sequence>MMYRRPILILFVIATLALAALPCAADDAYESVGSVGYIDWTRQRAIASGTGFPPPGLRDPARAHAAARRAAVLDARRNLLEVVRQVRIDSSTLVENLITTSDTVQASVTGALRGSEIESERPLPDGGVTVTVGMALTGELARELMAAAPVAPTSSPSATTPTLQERYASDRLAAADQRMAVLDARIRDLEGQLASLTRELHFARQSAQTPTRPAPTPNTQDATQRALAELSRRLRALEARQSTPPEQTAVPASSPHPAASNPTSQPSPSHALAASNPAPSAAPAPAPTPAPETLAQVQNASGLVIDARGTNFRPSLKPRLTHGGEVLFPGPGADFDTAVSSGFVRYYRDITEAQRAERAGSSPLTLAARGNGSDLELDDESAAALRHLLRSPSNILDRCRVVVVF</sequence>
<feature type="compositionally biased region" description="Polar residues" evidence="1">
    <location>
        <begin position="205"/>
        <end position="223"/>
    </location>
</feature>
<dbReference type="AlphaFoldDB" id="A0A846QQI8"/>
<dbReference type="Pfam" id="PF02169">
    <property type="entry name" value="LPP20"/>
    <property type="match status" value="1"/>
</dbReference>
<name>A0A846QQI8_9BACT</name>
<keyword evidence="5" id="KW-1185">Reference proteome</keyword>
<feature type="compositionally biased region" description="Pro residues" evidence="1">
    <location>
        <begin position="280"/>
        <end position="290"/>
    </location>
</feature>
<dbReference type="InterPro" id="IPR024952">
    <property type="entry name" value="LPP20-like_dom"/>
</dbReference>